<dbReference type="Pfam" id="PF01209">
    <property type="entry name" value="Ubie_methyltran"/>
    <property type="match status" value="1"/>
</dbReference>
<gene>
    <name evidence="5" type="primary">ubiE</name>
    <name evidence="4" type="synonym">menG</name>
    <name evidence="5" type="ORF">PN457_10510</name>
</gene>
<comment type="catalytic activity">
    <reaction evidence="4">
        <text>demethylphylloquinol + S-adenosyl-L-methionine = phylloquinol + S-adenosyl-L-homocysteine + H(+)</text>
        <dbReference type="Rhea" id="RHEA:40551"/>
        <dbReference type="ChEBI" id="CHEBI:15378"/>
        <dbReference type="ChEBI" id="CHEBI:28433"/>
        <dbReference type="ChEBI" id="CHEBI:57856"/>
        <dbReference type="ChEBI" id="CHEBI:59789"/>
        <dbReference type="ChEBI" id="CHEBI:87844"/>
        <dbReference type="EC" id="2.1.1.329"/>
    </reaction>
</comment>
<accession>A0ABT5AT51</accession>
<dbReference type="InterPro" id="IPR032904">
    <property type="entry name" value="MenG"/>
</dbReference>
<proteinExistence type="inferred from homology"/>
<evidence type="ECO:0000313" key="6">
    <source>
        <dbReference type="Proteomes" id="UP001212499"/>
    </source>
</evidence>
<dbReference type="GO" id="GO:0008425">
    <property type="term" value="F:2-methoxy-6-polyprenyl-1,4-benzoquinol methyltransferase activity"/>
    <property type="evidence" value="ECO:0007669"/>
    <property type="project" value="UniProtKB-EC"/>
</dbReference>
<keyword evidence="1 4" id="KW-0489">Methyltransferase</keyword>
<reference evidence="5 6" key="1">
    <citation type="submission" date="2023-01" db="EMBL/GenBank/DDBJ databases">
        <title>Genomes from the Australian National Cyanobacteria Reference Collection.</title>
        <authorList>
            <person name="Willis A."/>
            <person name="Lee E.M.F."/>
        </authorList>
    </citation>
    <scope>NUCLEOTIDE SEQUENCE [LARGE SCALE GENOMIC DNA]</scope>
    <source>
        <strain evidence="5 6">CS-1033</strain>
    </source>
</reference>
<comment type="pathway">
    <text evidence="4">Cofactor biosynthesis; phylloquinone biosynthesis.</text>
</comment>
<dbReference type="EC" id="2.1.1.329" evidence="4"/>
<dbReference type="Gene3D" id="3.40.50.150">
    <property type="entry name" value="Vaccinia Virus protein VP39"/>
    <property type="match status" value="1"/>
</dbReference>
<dbReference type="InterPro" id="IPR004033">
    <property type="entry name" value="UbiE/COQ5_MeTrFase"/>
</dbReference>
<dbReference type="PROSITE" id="PS01183">
    <property type="entry name" value="UBIE_1"/>
    <property type="match status" value="1"/>
</dbReference>
<keyword evidence="6" id="KW-1185">Reference proteome</keyword>
<evidence type="ECO:0000313" key="5">
    <source>
        <dbReference type="EMBL" id="MDB9540084.1"/>
    </source>
</evidence>
<dbReference type="HAMAP" id="MF_01982">
    <property type="entry name" value="MenG_phylloquinone_subfam"/>
    <property type="match status" value="1"/>
</dbReference>
<sequence>MNREIRDIFDRIAPVYDQLNNWLSLGQHRIWKEMTIKWSGAKPGHTCLDICCGSGDLAFGLARYVGNQGQVYGVDFSANLLAAAQERAQSLHPQPNISWIEADALSLPFEDGQFDAATMGYGLRNVTDIDRSLQELHRVLKPGAVGAILDFHRPRNQQMRAFQQWYLSSIVVPMAEQMGLKQEYAYISPSLDRFPTGEEQVELARQVGFTAVTHYPIANDMMGVLVVSK</sequence>
<keyword evidence="2 4" id="KW-0808">Transferase</keyword>
<comment type="function">
    <text evidence="4">Methyltransferase required for the conversion of 2-phytyl-1,4-beta-naphthoquinol to phylloquinol.</text>
</comment>
<dbReference type="NCBIfam" id="NF001244">
    <property type="entry name" value="PRK00216.1-5"/>
    <property type="match status" value="1"/>
</dbReference>
<dbReference type="Proteomes" id="UP001212499">
    <property type="component" value="Unassembled WGS sequence"/>
</dbReference>
<evidence type="ECO:0000256" key="1">
    <source>
        <dbReference type="ARBA" id="ARBA00022603"/>
    </source>
</evidence>
<dbReference type="InterPro" id="IPR029063">
    <property type="entry name" value="SAM-dependent_MTases_sf"/>
</dbReference>
<protein>
    <recommendedName>
        <fullName evidence="4">2-phytyl-1,4-naphtoquinone methyltransferase</fullName>
        <ecNumber evidence="4">2.1.1.329</ecNumber>
    </recommendedName>
    <alternativeName>
        <fullName evidence="4">Demethylphylloquinone methyltransferase</fullName>
    </alternativeName>
</protein>
<comment type="caution">
    <text evidence="5">The sequence shown here is derived from an EMBL/GenBank/DDBJ whole genome shotgun (WGS) entry which is preliminary data.</text>
</comment>
<evidence type="ECO:0000256" key="2">
    <source>
        <dbReference type="ARBA" id="ARBA00022679"/>
    </source>
</evidence>
<dbReference type="RefSeq" id="WP_271733240.1">
    <property type="nucleotide sequence ID" value="NZ_JANQDP010000120.1"/>
</dbReference>
<dbReference type="HAMAP" id="MF_01813">
    <property type="entry name" value="MenG_UbiE_methyltr"/>
    <property type="match status" value="1"/>
</dbReference>
<organism evidence="5 6">
    <name type="scientific">Anabaenopsis arnoldii</name>
    <dbReference type="NCBI Taxonomy" id="2152938"/>
    <lineage>
        <taxon>Bacteria</taxon>
        <taxon>Bacillati</taxon>
        <taxon>Cyanobacteriota</taxon>
        <taxon>Cyanophyceae</taxon>
        <taxon>Nostocales</taxon>
        <taxon>Nodulariaceae</taxon>
        <taxon>Anabaenopsis</taxon>
    </lineage>
</organism>
<comment type="similarity">
    <text evidence="4">Belongs to the class I-like SAM-binding methyltransferase superfamily. MenG/UbiE family.</text>
</comment>
<keyword evidence="3 4" id="KW-0949">S-adenosyl-L-methionine</keyword>
<dbReference type="EMBL" id="JAQMUH010000117">
    <property type="protein sequence ID" value="MDB9540084.1"/>
    <property type="molecule type" value="Genomic_DNA"/>
</dbReference>
<dbReference type="PANTHER" id="PTHR43591">
    <property type="entry name" value="METHYLTRANSFERASE"/>
    <property type="match status" value="1"/>
</dbReference>
<evidence type="ECO:0000256" key="3">
    <source>
        <dbReference type="ARBA" id="ARBA00022691"/>
    </source>
</evidence>
<dbReference type="SUPFAM" id="SSF53335">
    <property type="entry name" value="S-adenosyl-L-methionine-dependent methyltransferases"/>
    <property type="match status" value="1"/>
</dbReference>
<name>A0ABT5AT51_9CYAN</name>
<dbReference type="NCBIfam" id="TIGR01934">
    <property type="entry name" value="MenG_MenH_UbiE"/>
    <property type="match status" value="1"/>
</dbReference>
<dbReference type="CDD" id="cd02440">
    <property type="entry name" value="AdoMet_MTases"/>
    <property type="match status" value="1"/>
</dbReference>
<dbReference type="GO" id="GO:0043770">
    <property type="term" value="F:demethylmenaquinone methyltransferase activity"/>
    <property type="evidence" value="ECO:0007669"/>
    <property type="project" value="UniProtKB-EC"/>
</dbReference>
<dbReference type="GO" id="GO:0032259">
    <property type="term" value="P:methylation"/>
    <property type="evidence" value="ECO:0007669"/>
    <property type="project" value="UniProtKB-KW"/>
</dbReference>
<dbReference type="PROSITE" id="PS51608">
    <property type="entry name" value="SAM_MT_UBIE"/>
    <property type="match status" value="1"/>
</dbReference>
<dbReference type="PANTHER" id="PTHR43591:SF24">
    <property type="entry name" value="2-METHOXY-6-POLYPRENYL-1,4-BENZOQUINOL METHYLASE, MITOCHONDRIAL"/>
    <property type="match status" value="1"/>
</dbReference>
<dbReference type="InterPro" id="IPR023576">
    <property type="entry name" value="UbiE/COQ5_MeTrFase_CS"/>
</dbReference>
<evidence type="ECO:0000256" key="4">
    <source>
        <dbReference type="HAMAP-Rule" id="MF_01982"/>
    </source>
</evidence>